<proteinExistence type="predicted"/>
<dbReference type="AlphaFoldDB" id="A0A0V0XI75"/>
<comment type="caution">
    <text evidence="2">The sequence shown here is derived from an EMBL/GenBank/DDBJ whole genome shotgun (WGS) entry which is preliminary data.</text>
</comment>
<protein>
    <submittedName>
        <fullName evidence="2">Uncharacterized protein</fullName>
    </submittedName>
</protein>
<evidence type="ECO:0000313" key="3">
    <source>
        <dbReference type="Proteomes" id="UP000054783"/>
    </source>
</evidence>
<keyword evidence="3" id="KW-1185">Reference proteome</keyword>
<feature type="region of interest" description="Disordered" evidence="1">
    <location>
        <begin position="54"/>
        <end position="74"/>
    </location>
</feature>
<dbReference type="Proteomes" id="UP000054783">
    <property type="component" value="Unassembled WGS sequence"/>
</dbReference>
<dbReference type="EMBL" id="JYDQ01004863">
    <property type="protein sequence ID" value="KRX87692.1"/>
    <property type="molecule type" value="Genomic_DNA"/>
</dbReference>
<name>A0A0V0XI75_9BILA</name>
<evidence type="ECO:0000313" key="2">
    <source>
        <dbReference type="EMBL" id="KRX87692.1"/>
    </source>
</evidence>
<sequence length="74" mass="7818">MIVFNPHIYELAALQINAGGIQIGNLSRDHEIEIHADMVIINVLELSIHERVELDGDDGGPGGGGADEAEKATG</sequence>
<accession>A0A0V0XI75</accession>
<feature type="non-terminal residue" evidence="2">
    <location>
        <position position="74"/>
    </location>
</feature>
<reference evidence="2 3" key="1">
    <citation type="submission" date="2015-01" db="EMBL/GenBank/DDBJ databases">
        <title>Evolution of Trichinella species and genotypes.</title>
        <authorList>
            <person name="Korhonen P.K."/>
            <person name="Edoardo P."/>
            <person name="Giuseppe L.R."/>
            <person name="Gasser R.B."/>
        </authorList>
    </citation>
    <scope>NUCLEOTIDE SEQUENCE [LARGE SCALE GENOMIC DNA]</scope>
    <source>
        <strain evidence="2">ISS2496</strain>
    </source>
</reference>
<organism evidence="2 3">
    <name type="scientific">Trichinella patagoniensis</name>
    <dbReference type="NCBI Taxonomy" id="990121"/>
    <lineage>
        <taxon>Eukaryota</taxon>
        <taxon>Metazoa</taxon>
        <taxon>Ecdysozoa</taxon>
        <taxon>Nematoda</taxon>
        <taxon>Enoplea</taxon>
        <taxon>Dorylaimia</taxon>
        <taxon>Trichinellida</taxon>
        <taxon>Trichinellidae</taxon>
        <taxon>Trichinella</taxon>
    </lineage>
</organism>
<gene>
    <name evidence="2" type="ORF">T12_16556</name>
</gene>
<evidence type="ECO:0000256" key="1">
    <source>
        <dbReference type="SAM" id="MobiDB-lite"/>
    </source>
</evidence>